<evidence type="ECO:0000256" key="5">
    <source>
        <dbReference type="ARBA" id="ARBA00022679"/>
    </source>
</evidence>
<accession>A0A6J4UY77</accession>
<protein>
    <recommendedName>
        <fullName evidence="11 13">S-adenosylmethionine:tRNA ribosyltransferase-isomerase</fullName>
        <ecNumber evidence="10 13">2.4.99.17</ecNumber>
    </recommendedName>
    <alternativeName>
        <fullName evidence="12 13">Queuosine biosynthesis protein QueA</fullName>
    </alternativeName>
</protein>
<comment type="subcellular location">
    <subcellularLocation>
        <location evidence="1 13">Cytoplasm</location>
    </subcellularLocation>
</comment>
<dbReference type="EC" id="2.4.99.17" evidence="10 13"/>
<sequence length="363" mass="40589">MTMSGLPRTEMRAFDYELPPELIAQEPLDQRSDSRLLLLPREGGPLQHHVFRDLPELLIPGDLLIVNDTRVNAARLHGNRETGAEVEVLLLRQINAETWRALVRPWRRIKEGERIRVRPRHGGPPSGVTVIEKLREGEAIIRLDSAIHESLDEYGRVPLPPYITHHLEEDDRYQTVYAEHPGSAAAPTAGLHFTNGMFQRLAARGIDIESVTLHVGLDTFRPVTSDFAEDHVIHSEWCRVPAETIAAIRKTRARGGRIIAVGTTAARTLESLGQGRGDQCADTFEGMTNIFIMPGYEWKLVDGLITNFHLPRSTLLLMVSSLVGRERLLDAYDQAIAHRYRFFSFGDAMLILPAPGATSGTPQ</sequence>
<evidence type="ECO:0000256" key="7">
    <source>
        <dbReference type="ARBA" id="ARBA00022785"/>
    </source>
</evidence>
<evidence type="ECO:0000256" key="6">
    <source>
        <dbReference type="ARBA" id="ARBA00022691"/>
    </source>
</evidence>
<evidence type="ECO:0000256" key="3">
    <source>
        <dbReference type="ARBA" id="ARBA00011245"/>
    </source>
</evidence>
<keyword evidence="14" id="KW-0328">Glycosyltransferase</keyword>
<evidence type="ECO:0000256" key="8">
    <source>
        <dbReference type="ARBA" id="ARBA00052751"/>
    </source>
</evidence>
<keyword evidence="6 13" id="KW-0949">S-adenosyl-L-methionine</keyword>
<comment type="pathway">
    <text evidence="2 13">tRNA modification; tRNA-queuosine biosynthesis.</text>
</comment>
<dbReference type="GO" id="GO:0008616">
    <property type="term" value="P:tRNA queuosine(34) biosynthetic process"/>
    <property type="evidence" value="ECO:0007669"/>
    <property type="project" value="UniProtKB-UniRule"/>
</dbReference>
<evidence type="ECO:0000313" key="14">
    <source>
        <dbReference type="EMBL" id="CAA9564093.1"/>
    </source>
</evidence>
<keyword evidence="4 13" id="KW-0963">Cytoplasm</keyword>
<keyword evidence="14" id="KW-0413">Isomerase</keyword>
<dbReference type="AlphaFoldDB" id="A0A6J4UY77"/>
<organism evidence="14">
    <name type="scientific">uncultured Thermomicrobiales bacterium</name>
    <dbReference type="NCBI Taxonomy" id="1645740"/>
    <lineage>
        <taxon>Bacteria</taxon>
        <taxon>Pseudomonadati</taxon>
        <taxon>Thermomicrobiota</taxon>
        <taxon>Thermomicrobia</taxon>
        <taxon>Thermomicrobiales</taxon>
        <taxon>environmental samples</taxon>
    </lineage>
</organism>
<keyword evidence="5 13" id="KW-0808">Transferase</keyword>
<dbReference type="FunFam" id="2.40.10.240:FF:000002">
    <property type="entry name" value="S-adenosylmethionine:tRNA ribosyltransferase-isomerase"/>
    <property type="match status" value="1"/>
</dbReference>
<dbReference type="SUPFAM" id="SSF111337">
    <property type="entry name" value="QueA-like"/>
    <property type="match status" value="1"/>
</dbReference>
<evidence type="ECO:0000256" key="4">
    <source>
        <dbReference type="ARBA" id="ARBA00022490"/>
    </source>
</evidence>
<gene>
    <name evidence="13" type="primary">queA</name>
    <name evidence="14" type="ORF">AVDCRST_MAG43-2172</name>
</gene>
<evidence type="ECO:0000256" key="1">
    <source>
        <dbReference type="ARBA" id="ARBA00004496"/>
    </source>
</evidence>
<reference evidence="14" key="1">
    <citation type="submission" date="2020-02" db="EMBL/GenBank/DDBJ databases">
        <authorList>
            <person name="Meier V. D."/>
        </authorList>
    </citation>
    <scope>NUCLEOTIDE SEQUENCE</scope>
    <source>
        <strain evidence="14">AVDCRST_MAG43</strain>
    </source>
</reference>
<dbReference type="FunFam" id="3.40.1780.10:FF:000001">
    <property type="entry name" value="S-adenosylmethionine:tRNA ribosyltransferase-isomerase"/>
    <property type="match status" value="1"/>
</dbReference>
<dbReference type="PANTHER" id="PTHR30307:SF0">
    <property type="entry name" value="S-ADENOSYLMETHIONINE:TRNA RIBOSYLTRANSFERASE-ISOMERASE"/>
    <property type="match status" value="1"/>
</dbReference>
<dbReference type="InterPro" id="IPR003699">
    <property type="entry name" value="QueA"/>
</dbReference>
<comment type="function">
    <text evidence="13">Transfers and isomerizes the ribose moiety from AdoMet to the 7-aminomethyl group of 7-deazaguanine (preQ1-tRNA) to give epoxyqueuosine (oQ-tRNA).</text>
</comment>
<evidence type="ECO:0000256" key="11">
    <source>
        <dbReference type="ARBA" id="ARBA00069325"/>
    </source>
</evidence>
<dbReference type="HAMAP" id="MF_00113">
    <property type="entry name" value="QueA"/>
    <property type="match status" value="1"/>
</dbReference>
<dbReference type="EMBL" id="CADCWI010000110">
    <property type="protein sequence ID" value="CAA9564093.1"/>
    <property type="molecule type" value="Genomic_DNA"/>
</dbReference>
<dbReference type="UniPathway" id="UPA00392"/>
<dbReference type="Gene3D" id="3.40.1780.10">
    <property type="entry name" value="QueA-like"/>
    <property type="match status" value="1"/>
</dbReference>
<dbReference type="InterPro" id="IPR042118">
    <property type="entry name" value="QueA_dom1"/>
</dbReference>
<comment type="subunit">
    <text evidence="3 13">Monomer.</text>
</comment>
<proteinExistence type="inferred from homology"/>
<dbReference type="GO" id="GO:0051075">
    <property type="term" value="F:S-adenosylmethionine:tRNA ribosyltransferase-isomerase activity"/>
    <property type="evidence" value="ECO:0007669"/>
    <property type="project" value="UniProtKB-EC"/>
</dbReference>
<dbReference type="InterPro" id="IPR036100">
    <property type="entry name" value="QueA_sf"/>
</dbReference>
<dbReference type="Gene3D" id="2.40.10.240">
    <property type="entry name" value="QueA-like"/>
    <property type="match status" value="1"/>
</dbReference>
<evidence type="ECO:0000256" key="2">
    <source>
        <dbReference type="ARBA" id="ARBA00004691"/>
    </source>
</evidence>
<dbReference type="GO" id="GO:0005737">
    <property type="term" value="C:cytoplasm"/>
    <property type="evidence" value="ECO:0007669"/>
    <property type="project" value="UniProtKB-SubCell"/>
</dbReference>
<evidence type="ECO:0000256" key="9">
    <source>
        <dbReference type="ARBA" id="ARBA00061210"/>
    </source>
</evidence>
<comment type="catalytic activity">
    <reaction evidence="8 13">
        <text>7-aminomethyl-7-carbaguanosine(34) in tRNA + S-adenosyl-L-methionine = epoxyqueuosine(34) in tRNA + adenine + L-methionine + 2 H(+)</text>
        <dbReference type="Rhea" id="RHEA:32155"/>
        <dbReference type="Rhea" id="RHEA-COMP:10342"/>
        <dbReference type="Rhea" id="RHEA-COMP:18582"/>
        <dbReference type="ChEBI" id="CHEBI:15378"/>
        <dbReference type="ChEBI" id="CHEBI:16708"/>
        <dbReference type="ChEBI" id="CHEBI:57844"/>
        <dbReference type="ChEBI" id="CHEBI:59789"/>
        <dbReference type="ChEBI" id="CHEBI:82833"/>
        <dbReference type="ChEBI" id="CHEBI:194443"/>
        <dbReference type="EC" id="2.4.99.17"/>
    </reaction>
</comment>
<dbReference type="NCBIfam" id="TIGR00113">
    <property type="entry name" value="queA"/>
    <property type="match status" value="1"/>
</dbReference>
<evidence type="ECO:0000256" key="12">
    <source>
        <dbReference type="ARBA" id="ARBA00076160"/>
    </source>
</evidence>
<evidence type="ECO:0000256" key="10">
    <source>
        <dbReference type="ARBA" id="ARBA00066503"/>
    </source>
</evidence>
<evidence type="ECO:0000256" key="13">
    <source>
        <dbReference type="HAMAP-Rule" id="MF_00113"/>
    </source>
</evidence>
<dbReference type="NCBIfam" id="NF001140">
    <property type="entry name" value="PRK00147.1"/>
    <property type="match status" value="1"/>
</dbReference>
<keyword evidence="7 13" id="KW-0671">Queuosine biosynthesis</keyword>
<dbReference type="Pfam" id="PF02547">
    <property type="entry name" value="Queuosine_synth"/>
    <property type="match status" value="1"/>
</dbReference>
<dbReference type="PANTHER" id="PTHR30307">
    <property type="entry name" value="S-ADENOSYLMETHIONINE:TRNA RIBOSYLTRANSFERASE-ISOMERASE"/>
    <property type="match status" value="1"/>
</dbReference>
<dbReference type="InterPro" id="IPR042119">
    <property type="entry name" value="QueA_dom2"/>
</dbReference>
<name>A0A6J4UY77_9BACT</name>
<comment type="similarity">
    <text evidence="9 13">Belongs to the QueA family.</text>
</comment>